<reference evidence="2" key="1">
    <citation type="submission" date="2022-07" db="EMBL/GenBank/DDBJ databases">
        <authorList>
            <person name="Macas J."/>
            <person name="Novak P."/>
            <person name="Neumann P."/>
        </authorList>
    </citation>
    <scope>NUCLEOTIDE SEQUENCE</scope>
</reference>
<protein>
    <recommendedName>
        <fullName evidence="4">Zinc finger, CCHC-type</fullName>
    </recommendedName>
</protein>
<dbReference type="OrthoDB" id="1302772at2759"/>
<keyword evidence="3" id="KW-1185">Reference proteome</keyword>
<name>A0A9P0ZQ71_CUSEU</name>
<sequence length="198" mass="23194">MAATQRDIINTNFQKFEKFGGVEFRRWQKKMHFLLTTLKVVYVLSTPRPPEEEEKESLETSRRRIKWDYDDYICRGHILNVKNSHKRKKEDLSMEQLGRRLQIEEGIKLREGDNSKKNDLPIFSINVMEEGQSSGTKKNKKRLWKFTKGSKFQKKPKDKKVGSCWECGGPHFKRDCPKVKKKKAQLNGHPNGGQDNQG</sequence>
<organism evidence="2 3">
    <name type="scientific">Cuscuta europaea</name>
    <name type="common">European dodder</name>
    <dbReference type="NCBI Taxonomy" id="41803"/>
    <lineage>
        <taxon>Eukaryota</taxon>
        <taxon>Viridiplantae</taxon>
        <taxon>Streptophyta</taxon>
        <taxon>Embryophyta</taxon>
        <taxon>Tracheophyta</taxon>
        <taxon>Spermatophyta</taxon>
        <taxon>Magnoliopsida</taxon>
        <taxon>eudicotyledons</taxon>
        <taxon>Gunneridae</taxon>
        <taxon>Pentapetalae</taxon>
        <taxon>asterids</taxon>
        <taxon>lamiids</taxon>
        <taxon>Solanales</taxon>
        <taxon>Convolvulaceae</taxon>
        <taxon>Cuscuteae</taxon>
        <taxon>Cuscuta</taxon>
        <taxon>Cuscuta subgen. Cuscuta</taxon>
    </lineage>
</organism>
<dbReference type="PANTHER" id="PTHR47592">
    <property type="entry name" value="PBF68 PROTEIN"/>
    <property type="match status" value="1"/>
</dbReference>
<dbReference type="EMBL" id="CAMAPE010000051">
    <property type="protein sequence ID" value="CAH9108429.1"/>
    <property type="molecule type" value="Genomic_DNA"/>
</dbReference>
<evidence type="ECO:0000313" key="3">
    <source>
        <dbReference type="Proteomes" id="UP001152484"/>
    </source>
</evidence>
<dbReference type="Proteomes" id="UP001152484">
    <property type="component" value="Unassembled WGS sequence"/>
</dbReference>
<evidence type="ECO:0000313" key="2">
    <source>
        <dbReference type="EMBL" id="CAH9108429.1"/>
    </source>
</evidence>
<gene>
    <name evidence="2" type="ORF">CEURO_LOCUS18102</name>
</gene>
<dbReference type="AlphaFoldDB" id="A0A9P0ZQ71"/>
<evidence type="ECO:0000256" key="1">
    <source>
        <dbReference type="SAM" id="MobiDB-lite"/>
    </source>
</evidence>
<evidence type="ECO:0008006" key="4">
    <source>
        <dbReference type="Google" id="ProtNLM"/>
    </source>
</evidence>
<dbReference type="PANTHER" id="PTHR47592:SF29">
    <property type="entry name" value="ZINC FINGER, CCHC-TYPE"/>
    <property type="match status" value="1"/>
</dbReference>
<comment type="caution">
    <text evidence="2">The sequence shown here is derived from an EMBL/GenBank/DDBJ whole genome shotgun (WGS) entry which is preliminary data.</text>
</comment>
<proteinExistence type="predicted"/>
<feature type="region of interest" description="Disordered" evidence="1">
    <location>
        <begin position="131"/>
        <end position="198"/>
    </location>
</feature>
<accession>A0A9P0ZQ71</accession>